<organism evidence="4 5">
    <name type="scientific">Paraflavisolibacter caeni</name>
    <dbReference type="NCBI Taxonomy" id="2982496"/>
    <lineage>
        <taxon>Bacteria</taxon>
        <taxon>Pseudomonadati</taxon>
        <taxon>Bacteroidota</taxon>
        <taxon>Chitinophagia</taxon>
        <taxon>Chitinophagales</taxon>
        <taxon>Chitinophagaceae</taxon>
        <taxon>Paraflavisolibacter</taxon>
    </lineage>
</organism>
<name>A0A9X2XWU7_9BACT</name>
<gene>
    <name evidence="4" type="ORF">OCK74_08505</name>
</gene>
<dbReference type="InterPro" id="IPR015797">
    <property type="entry name" value="NUDIX_hydrolase-like_dom_sf"/>
</dbReference>
<dbReference type="GO" id="GO:0016787">
    <property type="term" value="F:hydrolase activity"/>
    <property type="evidence" value="ECO:0007669"/>
    <property type="project" value="UniProtKB-KW"/>
</dbReference>
<protein>
    <submittedName>
        <fullName evidence="4">NUDIX domain-containing protein</fullName>
    </submittedName>
</protein>
<evidence type="ECO:0000313" key="4">
    <source>
        <dbReference type="EMBL" id="MCU7549153.1"/>
    </source>
</evidence>
<keyword evidence="5" id="KW-1185">Reference proteome</keyword>
<reference evidence="4" key="1">
    <citation type="submission" date="2022-09" db="EMBL/GenBank/DDBJ databases">
        <authorList>
            <person name="Yuan C."/>
            <person name="Ke Z."/>
        </authorList>
    </citation>
    <scope>NUCLEOTIDE SEQUENCE</scope>
    <source>
        <strain evidence="4">LB-8</strain>
    </source>
</reference>
<feature type="domain" description="Nudix hydrolase" evidence="3">
    <location>
        <begin position="76"/>
        <end position="206"/>
    </location>
</feature>
<comment type="caution">
    <text evidence="4">The sequence shown here is derived from an EMBL/GenBank/DDBJ whole genome shotgun (WGS) entry which is preliminary data.</text>
</comment>
<dbReference type="Pfam" id="PF00293">
    <property type="entry name" value="NUDIX"/>
    <property type="match status" value="1"/>
</dbReference>
<dbReference type="AlphaFoldDB" id="A0A9X2XWU7"/>
<evidence type="ECO:0000256" key="1">
    <source>
        <dbReference type="ARBA" id="ARBA00022801"/>
    </source>
</evidence>
<dbReference type="InterPro" id="IPR020476">
    <property type="entry name" value="Nudix_hydrolase"/>
</dbReference>
<proteinExistence type="inferred from homology"/>
<dbReference type="EMBL" id="JAOTIF010000004">
    <property type="protein sequence ID" value="MCU7549153.1"/>
    <property type="molecule type" value="Genomic_DNA"/>
</dbReference>
<dbReference type="PROSITE" id="PS00893">
    <property type="entry name" value="NUDIX_BOX"/>
    <property type="match status" value="1"/>
</dbReference>
<keyword evidence="1 2" id="KW-0378">Hydrolase</keyword>
<dbReference type="PANTHER" id="PTHR43736">
    <property type="entry name" value="ADP-RIBOSE PYROPHOSPHATASE"/>
    <property type="match status" value="1"/>
</dbReference>
<dbReference type="PANTHER" id="PTHR43736:SF1">
    <property type="entry name" value="DIHYDRONEOPTERIN TRIPHOSPHATE DIPHOSPHATASE"/>
    <property type="match status" value="1"/>
</dbReference>
<comment type="similarity">
    <text evidence="2">Belongs to the Nudix hydrolase family.</text>
</comment>
<dbReference type="Proteomes" id="UP001155483">
    <property type="component" value="Unassembled WGS sequence"/>
</dbReference>
<evidence type="ECO:0000259" key="3">
    <source>
        <dbReference type="PROSITE" id="PS51462"/>
    </source>
</evidence>
<dbReference type="InterPro" id="IPR020084">
    <property type="entry name" value="NUDIX_hydrolase_CS"/>
</dbReference>
<dbReference type="PRINTS" id="PR00502">
    <property type="entry name" value="NUDIXFAMILY"/>
</dbReference>
<evidence type="ECO:0000256" key="2">
    <source>
        <dbReference type="RuleBase" id="RU003476"/>
    </source>
</evidence>
<dbReference type="SUPFAM" id="SSF55811">
    <property type="entry name" value="Nudix"/>
    <property type="match status" value="1"/>
</dbReference>
<dbReference type="PROSITE" id="PS51462">
    <property type="entry name" value="NUDIX"/>
    <property type="match status" value="1"/>
</dbReference>
<reference evidence="4" key="2">
    <citation type="submission" date="2023-04" db="EMBL/GenBank/DDBJ databases">
        <title>Paracnuella aquatica gen. nov., sp. nov., a member of the family Chitinophagaceae isolated from a hot spring.</title>
        <authorList>
            <person name="Wang C."/>
        </authorList>
    </citation>
    <scope>NUCLEOTIDE SEQUENCE</scope>
    <source>
        <strain evidence="4">LB-8</strain>
    </source>
</reference>
<sequence>MHKKVYFGSKPLYLASEITEEMAAFANDPATVIMHEPNLSDVRSMIHMMQQPETIAGILIYKKPDELLSALKNELVLIKAGGGFVYSKEEDEVLLIFRRGKWDLPKGKLDPDEKIENCALREVEEETGLRHITLGELLSTTYHTYHQDGNFILKESFWFLMTSPREQVLTPQTEEDIEKCEWVKLSKLTPYLDNSFPAIVDVIKAANSVLHGKTK</sequence>
<evidence type="ECO:0000313" key="5">
    <source>
        <dbReference type="Proteomes" id="UP001155483"/>
    </source>
</evidence>
<dbReference type="Gene3D" id="3.90.79.10">
    <property type="entry name" value="Nucleoside Triphosphate Pyrophosphohydrolase"/>
    <property type="match status" value="1"/>
</dbReference>
<dbReference type="RefSeq" id="WP_279296595.1">
    <property type="nucleotide sequence ID" value="NZ_JAOTIF010000004.1"/>
</dbReference>
<accession>A0A9X2XWU7</accession>
<dbReference type="CDD" id="cd03673">
    <property type="entry name" value="NUDIX_Ap6A_hydrolase"/>
    <property type="match status" value="1"/>
</dbReference>
<dbReference type="InterPro" id="IPR000086">
    <property type="entry name" value="NUDIX_hydrolase_dom"/>
</dbReference>